<comment type="subcellular location">
    <subcellularLocation>
        <location evidence="3">Chromosome</location>
    </subcellularLocation>
    <subcellularLocation>
        <location evidence="2">Nucleus</location>
    </subcellularLocation>
</comment>
<feature type="compositionally biased region" description="Polar residues" evidence="15">
    <location>
        <begin position="401"/>
        <end position="410"/>
    </location>
</feature>
<dbReference type="Proteomes" id="UP000736164">
    <property type="component" value="Unassembled WGS sequence"/>
</dbReference>
<evidence type="ECO:0000256" key="1">
    <source>
        <dbReference type="ARBA" id="ARBA00001946"/>
    </source>
</evidence>
<keyword evidence="6" id="KW-0540">Nuclease</keyword>
<evidence type="ECO:0000259" key="17">
    <source>
        <dbReference type="SMART" id="SM00485"/>
    </source>
</evidence>
<dbReference type="InterPro" id="IPR006085">
    <property type="entry name" value="XPG_DNA_repair_N"/>
</dbReference>
<dbReference type="EMBL" id="JAAWVO010060888">
    <property type="protein sequence ID" value="MBN3322682.1"/>
    <property type="molecule type" value="Genomic_DNA"/>
</dbReference>
<evidence type="ECO:0000256" key="13">
    <source>
        <dbReference type="ARBA" id="ARBA00023204"/>
    </source>
</evidence>
<feature type="domain" description="XPG-I" evidence="16">
    <location>
        <begin position="704"/>
        <end position="773"/>
    </location>
</feature>
<keyword evidence="8" id="KW-0255">Endonuclease</keyword>
<dbReference type="SMART" id="SM00279">
    <property type="entry name" value="HhH2"/>
    <property type="match status" value="1"/>
</dbReference>
<evidence type="ECO:0000256" key="3">
    <source>
        <dbReference type="ARBA" id="ARBA00004286"/>
    </source>
</evidence>
<feature type="region of interest" description="Disordered" evidence="15">
    <location>
        <begin position="469"/>
        <end position="501"/>
    </location>
</feature>
<evidence type="ECO:0000256" key="9">
    <source>
        <dbReference type="ARBA" id="ARBA00022763"/>
    </source>
</evidence>
<dbReference type="GO" id="GO:0006289">
    <property type="term" value="P:nucleotide-excision repair"/>
    <property type="evidence" value="ECO:0007669"/>
    <property type="project" value="InterPro"/>
</dbReference>
<keyword evidence="11" id="KW-0460">Magnesium</keyword>
<feature type="region of interest" description="Disordered" evidence="15">
    <location>
        <begin position="373"/>
        <end position="438"/>
    </location>
</feature>
<evidence type="ECO:0000256" key="6">
    <source>
        <dbReference type="ARBA" id="ARBA00022722"/>
    </source>
</evidence>
<dbReference type="PROSITE" id="PS00841">
    <property type="entry name" value="XPG_1"/>
    <property type="match status" value="1"/>
</dbReference>
<feature type="compositionally biased region" description="Basic and acidic residues" evidence="15">
    <location>
        <begin position="480"/>
        <end position="490"/>
    </location>
</feature>
<evidence type="ECO:0000256" key="7">
    <source>
        <dbReference type="ARBA" id="ARBA00022723"/>
    </source>
</evidence>
<feature type="compositionally biased region" description="Polar residues" evidence="15">
    <location>
        <begin position="258"/>
        <end position="269"/>
    </location>
</feature>
<dbReference type="GO" id="GO:0009411">
    <property type="term" value="P:response to UV"/>
    <property type="evidence" value="ECO:0007669"/>
    <property type="project" value="UniProtKB-ARBA"/>
</dbReference>
<dbReference type="SUPFAM" id="SSF47807">
    <property type="entry name" value="5' to 3' exonuclease, C-terminal subdomain"/>
    <property type="match status" value="1"/>
</dbReference>
<dbReference type="InterPro" id="IPR029060">
    <property type="entry name" value="PIN-like_dom_sf"/>
</dbReference>
<dbReference type="GO" id="GO:0005634">
    <property type="term" value="C:nucleus"/>
    <property type="evidence" value="ECO:0007669"/>
    <property type="project" value="UniProtKB-SubCell"/>
</dbReference>
<feature type="compositionally biased region" description="Basic residues" evidence="15">
    <location>
        <begin position="1078"/>
        <end position="1091"/>
    </location>
</feature>
<dbReference type="PROSITE" id="PS00842">
    <property type="entry name" value="XPG_2"/>
    <property type="match status" value="1"/>
</dbReference>
<accession>A0A8J7NZK0</accession>
<keyword evidence="10" id="KW-0378">Hydrolase</keyword>
<evidence type="ECO:0000256" key="10">
    <source>
        <dbReference type="ARBA" id="ARBA00022801"/>
    </source>
</evidence>
<evidence type="ECO:0000256" key="12">
    <source>
        <dbReference type="ARBA" id="ARBA00023125"/>
    </source>
</evidence>
<dbReference type="CDD" id="cd09904">
    <property type="entry name" value="H3TH_XPG"/>
    <property type="match status" value="1"/>
</dbReference>
<dbReference type="PANTHER" id="PTHR16171">
    <property type="entry name" value="DNA REPAIR PROTEIN COMPLEMENTING XP-G CELLS-RELATED"/>
    <property type="match status" value="1"/>
</dbReference>
<name>A0A8J7NZK0_ATRSP</name>
<comment type="caution">
    <text evidence="18">The sequence shown here is derived from an EMBL/GenBank/DDBJ whole genome shotgun (WGS) entry which is preliminary data.</text>
</comment>
<dbReference type="InterPro" id="IPR019974">
    <property type="entry name" value="XPG_CS"/>
</dbReference>
<dbReference type="PRINTS" id="PR00853">
    <property type="entry name" value="XPGRADSUPER"/>
</dbReference>
<feature type="region of interest" description="Disordered" evidence="15">
    <location>
        <begin position="541"/>
        <end position="594"/>
    </location>
</feature>
<dbReference type="CDD" id="cd09868">
    <property type="entry name" value="PIN_XPG_RAD2"/>
    <property type="match status" value="2"/>
</dbReference>
<keyword evidence="7" id="KW-0479">Metal-binding</keyword>
<reference evidence="18" key="1">
    <citation type="journal article" date="2021" name="Cell">
        <title>Tracing the genetic footprints of vertebrate landing in non-teleost ray-finned fishes.</title>
        <authorList>
            <person name="Bi X."/>
            <person name="Wang K."/>
            <person name="Yang L."/>
            <person name="Pan H."/>
            <person name="Jiang H."/>
            <person name="Wei Q."/>
            <person name="Fang M."/>
            <person name="Yu H."/>
            <person name="Zhu C."/>
            <person name="Cai Y."/>
            <person name="He Y."/>
            <person name="Gan X."/>
            <person name="Zeng H."/>
            <person name="Yu D."/>
            <person name="Zhu Y."/>
            <person name="Jiang H."/>
            <person name="Qiu Q."/>
            <person name="Yang H."/>
            <person name="Zhang Y.E."/>
            <person name="Wang W."/>
            <person name="Zhu M."/>
            <person name="He S."/>
            <person name="Zhang G."/>
        </authorList>
    </citation>
    <scope>NUCLEOTIDE SEQUENCE</scope>
    <source>
        <strain evidence="18">Allg_001</strain>
    </source>
</reference>
<dbReference type="Gene3D" id="3.40.50.1010">
    <property type="entry name" value="5'-nuclease"/>
    <property type="match status" value="2"/>
</dbReference>
<dbReference type="GO" id="GO:0005694">
    <property type="term" value="C:chromosome"/>
    <property type="evidence" value="ECO:0007669"/>
    <property type="project" value="UniProtKB-SubCell"/>
</dbReference>
<dbReference type="GO" id="GO:0016788">
    <property type="term" value="F:hydrolase activity, acting on ester bonds"/>
    <property type="evidence" value="ECO:0007669"/>
    <property type="project" value="InterPro"/>
</dbReference>
<keyword evidence="9" id="KW-0227">DNA damage</keyword>
<proteinExistence type="inferred from homology"/>
<dbReference type="GO" id="GO:0046872">
    <property type="term" value="F:metal ion binding"/>
    <property type="evidence" value="ECO:0007669"/>
    <property type="project" value="UniProtKB-KW"/>
</dbReference>
<comment type="cofactor">
    <cofactor evidence="1">
        <name>Mg(2+)</name>
        <dbReference type="ChEBI" id="CHEBI:18420"/>
    </cofactor>
</comment>
<keyword evidence="12" id="KW-0238">DNA-binding</keyword>
<keyword evidence="5" id="KW-0158">Chromosome</keyword>
<evidence type="ECO:0000256" key="11">
    <source>
        <dbReference type="ARBA" id="ARBA00022842"/>
    </source>
</evidence>
<dbReference type="AlphaFoldDB" id="A0A8J7NZK0"/>
<feature type="compositionally biased region" description="Basic and acidic residues" evidence="15">
    <location>
        <begin position="968"/>
        <end position="978"/>
    </location>
</feature>
<gene>
    <name evidence="18" type="primary">Ercc5</name>
    <name evidence="18" type="ORF">GTO95_0014198</name>
</gene>
<evidence type="ECO:0000256" key="2">
    <source>
        <dbReference type="ARBA" id="ARBA00004123"/>
    </source>
</evidence>
<feature type="domain" description="XPG N-terminal" evidence="17">
    <location>
        <begin position="1"/>
        <end position="98"/>
    </location>
</feature>
<dbReference type="FunFam" id="3.40.50.1010:FF:000023">
    <property type="entry name" value="DNA repair protein complementing XP-G cells"/>
    <property type="match status" value="1"/>
</dbReference>
<dbReference type="Gene3D" id="1.10.150.20">
    <property type="entry name" value="5' to 3' exonuclease, C-terminal subdomain"/>
    <property type="match status" value="1"/>
</dbReference>
<dbReference type="InterPro" id="IPR006084">
    <property type="entry name" value="XPG/Rad2"/>
</dbReference>
<protein>
    <submittedName>
        <fullName evidence="18">ERCC5 protein</fullName>
    </submittedName>
</protein>
<dbReference type="SMART" id="SM00484">
    <property type="entry name" value="XPGI"/>
    <property type="match status" value="1"/>
</dbReference>
<feature type="non-terminal residue" evidence="18">
    <location>
        <position position="1"/>
    </location>
</feature>
<evidence type="ECO:0000256" key="4">
    <source>
        <dbReference type="ARBA" id="ARBA00005283"/>
    </source>
</evidence>
<evidence type="ECO:0000256" key="8">
    <source>
        <dbReference type="ARBA" id="ARBA00022759"/>
    </source>
</evidence>
<dbReference type="FunFam" id="3.40.50.1010:FF:000022">
    <property type="entry name" value="DNA repair protein complementing XP-G cells homolog"/>
    <property type="match status" value="1"/>
</dbReference>
<organism evidence="18 19">
    <name type="scientific">Atractosteus spatula</name>
    <name type="common">Alligator gar</name>
    <name type="synonym">Lepisosteus spatula</name>
    <dbReference type="NCBI Taxonomy" id="7917"/>
    <lineage>
        <taxon>Eukaryota</taxon>
        <taxon>Metazoa</taxon>
        <taxon>Chordata</taxon>
        <taxon>Craniata</taxon>
        <taxon>Vertebrata</taxon>
        <taxon>Euteleostomi</taxon>
        <taxon>Actinopterygii</taxon>
        <taxon>Neopterygii</taxon>
        <taxon>Holostei</taxon>
        <taxon>Semionotiformes</taxon>
        <taxon>Lepisosteidae</taxon>
        <taxon>Atractosteus</taxon>
    </lineage>
</organism>
<feature type="compositionally biased region" description="Low complexity" evidence="15">
    <location>
        <begin position="1026"/>
        <end position="1037"/>
    </location>
</feature>
<dbReference type="SMART" id="SM00485">
    <property type="entry name" value="XPGN"/>
    <property type="match status" value="1"/>
</dbReference>
<evidence type="ECO:0000259" key="16">
    <source>
        <dbReference type="SMART" id="SM00484"/>
    </source>
</evidence>
<evidence type="ECO:0000256" key="5">
    <source>
        <dbReference type="ARBA" id="ARBA00022454"/>
    </source>
</evidence>
<dbReference type="FunFam" id="1.10.150.20:FF:000037">
    <property type="entry name" value="DNA repair protein complementing XP-G cells homolog"/>
    <property type="match status" value="1"/>
</dbReference>
<dbReference type="InterPro" id="IPR006086">
    <property type="entry name" value="XPG-I_dom"/>
</dbReference>
<sequence>MGVQGLWKLLECTGKPINPETLEGKILAVDISIWLNQAVKGLRDRDGNAVQNAHLLTLFNRLCKLLFFRIRPVFVFDGEAPLLKKQTLAIRRQRKEEVTKESKQTSEKLLRTFLKRQAIKAALGDRSKEPLPSISSVRREEVDDIYVLPALEEKEKNSSEEEAEKEWEETANNRRMFQEEIFENPNSMDIDSEEFALLPAEIKHEILKDMKEFSKRRRTLFETPPEESTDFSKYQLAGLLKRNSLNHRIEKVEKELNHQSSGLISTESSAEAGGDRDVETRRLVSEDTSHYILIKGSKKHEDVSEDKAMVLHSTGTSKARGVGAEQVLWRPGSEENLKAEPHSALRHLTAPQAEAPAPPSPRTLQAIQAALLDSSSEDEVQATGSRAGQAVGSGAGGLSPRTMQAIQSALTEDKDKENRVSGPSGNSRQDVREVIDVSSSDEEMVEAIGERNKAFRSFLAMQSTPATESVPFETGVAEETDGKWDTRADTLLDGEPPQTSSLDVMEEPLGHKSAAPGLSQKTDQTGWGELLKVAASPVISVPPLDDTLPGNPGGPGAGDLENEGPERTSEESDLEGSFIEVSEEEEGEESGSFLAGKADVECASEGSVRVVEEPHDVPGDRSESQQDCADEIEMEVQHRAERRPDDENGATVNEWEDISLEELEMLESSLSTQQSSLQAQKQQQERIAATVTGQMYLESQELLRLFGIPFIVAPMEAEAQCALLDLSDQTHGTITDDSDVWLFGARHVYKNFFSHNKYVEYYQYVDLQNQLGLDRSKLINLAYLLGSDYTEGIPGVGYVTGMEILNEFPGPGLEPLFNLYEWWTEAQKNKKLRPNPNDTKVKKKLRNLQLHMGFPNPAVSQAYLKPVVDDSRAAFSWGRPDLEQIKEFCRSRFGWNGGKTDETLMPVMKQLNAQQTQLRIDSFFRLERQERQAITSQRLRRAVTCLKRKEREQGEEEEGEGEGGSPERGSRSATEGHGKGGSGGVRPARPQRGSEDQKEPVVGGGGGGGFLGWVEVSPPPERLGEQARAGGEQEAAAKPGVPPACLSPPRAIHSSSSSEESEEDSQASLVTARPVFLHQRKGPRGRKKRKL</sequence>
<dbReference type="PANTHER" id="PTHR16171:SF11">
    <property type="entry name" value="DNA EXCISION REPAIR PROTEIN ERCC-5"/>
    <property type="match status" value="1"/>
</dbReference>
<feature type="region of interest" description="Disordered" evidence="15">
    <location>
        <begin position="949"/>
        <end position="1091"/>
    </location>
</feature>
<keyword evidence="19" id="KW-1185">Reference proteome</keyword>
<keyword evidence="13" id="KW-0234">DNA repair</keyword>
<evidence type="ECO:0000256" key="14">
    <source>
        <dbReference type="ARBA" id="ARBA00023242"/>
    </source>
</evidence>
<evidence type="ECO:0000313" key="19">
    <source>
        <dbReference type="Proteomes" id="UP000736164"/>
    </source>
</evidence>
<dbReference type="Pfam" id="PF00752">
    <property type="entry name" value="XPG_N"/>
    <property type="match status" value="1"/>
</dbReference>
<dbReference type="InterPro" id="IPR008918">
    <property type="entry name" value="HhH2"/>
</dbReference>
<dbReference type="Pfam" id="PF00867">
    <property type="entry name" value="XPG_I"/>
    <property type="match status" value="1"/>
</dbReference>
<feature type="compositionally biased region" description="Gly residues" evidence="15">
    <location>
        <begin position="1002"/>
        <end position="1011"/>
    </location>
</feature>
<comment type="similarity">
    <text evidence="4">Belongs to the XPG/RAD2 endonuclease family. XPG subfamily.</text>
</comment>
<feature type="region of interest" description="Disordered" evidence="15">
    <location>
        <begin position="256"/>
        <end position="276"/>
    </location>
</feature>
<evidence type="ECO:0000313" key="18">
    <source>
        <dbReference type="EMBL" id="MBN3322682.1"/>
    </source>
</evidence>
<dbReference type="InterPro" id="IPR036279">
    <property type="entry name" value="5-3_exonuclease_C_sf"/>
</dbReference>
<dbReference type="SUPFAM" id="SSF88723">
    <property type="entry name" value="PIN domain-like"/>
    <property type="match status" value="1"/>
</dbReference>
<dbReference type="GO" id="GO:0003697">
    <property type="term" value="F:single-stranded DNA binding"/>
    <property type="evidence" value="ECO:0007669"/>
    <property type="project" value="InterPro"/>
</dbReference>
<evidence type="ECO:0000256" key="15">
    <source>
        <dbReference type="SAM" id="MobiDB-lite"/>
    </source>
</evidence>
<dbReference type="InterPro" id="IPR001044">
    <property type="entry name" value="XPG/Rad2_eukaryotes"/>
</dbReference>
<keyword evidence="14" id="KW-0539">Nucleus</keyword>
<feature type="non-terminal residue" evidence="18">
    <location>
        <position position="1091"/>
    </location>
</feature>
<dbReference type="GO" id="GO:0004520">
    <property type="term" value="F:DNA endonuclease activity"/>
    <property type="evidence" value="ECO:0007669"/>
    <property type="project" value="TreeGrafter"/>
</dbReference>
<dbReference type="PRINTS" id="PR00066">
    <property type="entry name" value="XRODRMPGMNTG"/>
</dbReference>